<name>A0ABQ8B2Z1_BRANA</name>
<dbReference type="Proteomes" id="UP000824890">
    <property type="component" value="Unassembled WGS sequence"/>
</dbReference>
<proteinExistence type="predicted"/>
<dbReference type="EMBL" id="JAGKQM010000012">
    <property type="protein sequence ID" value="KAH0899176.1"/>
    <property type="molecule type" value="Genomic_DNA"/>
</dbReference>
<protein>
    <submittedName>
        <fullName evidence="1">Uncharacterized protein</fullName>
    </submittedName>
</protein>
<sequence length="91" mass="10265">TCHMGFHVINLEAESTTHNNTPLLGFVIFFSLRHQKLSSPTKSMEFRVRTLLLHCSSAVAQVSDAMASSWEWICSTGFKDCYVLKLAFIII</sequence>
<keyword evidence="2" id="KW-1185">Reference proteome</keyword>
<organism evidence="1 2">
    <name type="scientific">Brassica napus</name>
    <name type="common">Rape</name>
    <dbReference type="NCBI Taxonomy" id="3708"/>
    <lineage>
        <taxon>Eukaryota</taxon>
        <taxon>Viridiplantae</taxon>
        <taxon>Streptophyta</taxon>
        <taxon>Embryophyta</taxon>
        <taxon>Tracheophyta</taxon>
        <taxon>Spermatophyta</taxon>
        <taxon>Magnoliopsida</taxon>
        <taxon>eudicotyledons</taxon>
        <taxon>Gunneridae</taxon>
        <taxon>Pentapetalae</taxon>
        <taxon>rosids</taxon>
        <taxon>malvids</taxon>
        <taxon>Brassicales</taxon>
        <taxon>Brassicaceae</taxon>
        <taxon>Brassiceae</taxon>
        <taxon>Brassica</taxon>
    </lineage>
</organism>
<feature type="non-terminal residue" evidence="1">
    <location>
        <position position="1"/>
    </location>
</feature>
<reference evidence="1 2" key="1">
    <citation type="submission" date="2021-05" db="EMBL/GenBank/DDBJ databases">
        <title>Genome Assembly of Synthetic Allotetraploid Brassica napus Reveals Homoeologous Exchanges between Subgenomes.</title>
        <authorList>
            <person name="Davis J.T."/>
        </authorList>
    </citation>
    <scope>NUCLEOTIDE SEQUENCE [LARGE SCALE GENOMIC DNA]</scope>
    <source>
        <strain evidence="2">cv. Da-Ae</strain>
        <tissue evidence="1">Seedling</tissue>
    </source>
</reference>
<accession>A0ABQ8B2Z1</accession>
<comment type="caution">
    <text evidence="1">The sequence shown here is derived from an EMBL/GenBank/DDBJ whole genome shotgun (WGS) entry which is preliminary data.</text>
</comment>
<evidence type="ECO:0000313" key="2">
    <source>
        <dbReference type="Proteomes" id="UP000824890"/>
    </source>
</evidence>
<evidence type="ECO:0000313" key="1">
    <source>
        <dbReference type="EMBL" id="KAH0899176.1"/>
    </source>
</evidence>
<gene>
    <name evidence="1" type="ORF">HID58_048744</name>
</gene>